<proteinExistence type="predicted"/>
<evidence type="ECO:0000313" key="2">
    <source>
        <dbReference type="Proteomes" id="UP000285084"/>
    </source>
</evidence>
<dbReference type="AlphaFoldDB" id="A0A420N0Q2"/>
<evidence type="ECO:0008006" key="3">
    <source>
        <dbReference type="Google" id="ProtNLM"/>
    </source>
</evidence>
<name>A0A420N0Q2_FUSOX</name>
<dbReference type="VEuPathDB" id="FungiDB:FOMG_02014"/>
<sequence>MAVFTHDIVPDGDLYIVLKKANTKRTIPSVSTCHYMFSPPQFKPDPSVVNLPETSSGLELQNVQGKILEYRFRVSSHHLTLSSPIFKATLNSSWKESAPTGMAPTETTPIDKTPTDIGAFPETPEDVPQTSSVREISTTGWDVHAFVTVLRITHGCNHQVPQVVSLSFFIDVAVIVDYYECADALIIAADLWKQPFLKPTKIIHRKESIMWLWIAWVFSWSSEFHFAAYREARNSEGLDHVDTHDLPIAMLLEKLEKKRKWSLEVFSDRLVFLRAELLARSFGCSDKCRCILLGAIDAAKYDMHKRLANSGPPYSGISIGHIDDIWDCIDSPDCREASEIKRGSPRCCSLRKLMSPTFDKIFDEFGKIKITDFQAKKV</sequence>
<dbReference type="VEuPathDB" id="FungiDB:FOXG_01207"/>
<dbReference type="VEuPathDB" id="FungiDB:HZS61_001547"/>
<dbReference type="VEuPathDB" id="FungiDB:FOZG_02002"/>
<organism evidence="1 2">
    <name type="scientific">Fusarium oxysporum</name>
    <name type="common">Fusarium vascular wilt</name>
    <dbReference type="NCBI Taxonomy" id="5507"/>
    <lineage>
        <taxon>Eukaryota</taxon>
        <taxon>Fungi</taxon>
        <taxon>Dikarya</taxon>
        <taxon>Ascomycota</taxon>
        <taxon>Pezizomycotina</taxon>
        <taxon>Sordariomycetes</taxon>
        <taxon>Hypocreomycetidae</taxon>
        <taxon>Hypocreales</taxon>
        <taxon>Nectriaceae</taxon>
        <taxon>Fusarium</taxon>
        <taxon>Fusarium oxysporum species complex</taxon>
    </lineage>
</organism>
<comment type="caution">
    <text evidence="1">The sequence shown here is derived from an EMBL/GenBank/DDBJ whole genome shotgun (WGS) entry which is preliminary data.</text>
</comment>
<protein>
    <recommendedName>
        <fullName evidence="3">BTB domain-containing protein</fullName>
    </recommendedName>
</protein>
<evidence type="ECO:0000313" key="1">
    <source>
        <dbReference type="EMBL" id="RKK73813.1"/>
    </source>
</evidence>
<dbReference type="Proteomes" id="UP000285084">
    <property type="component" value="Unassembled WGS sequence"/>
</dbReference>
<accession>A0A420N0Q2</accession>
<dbReference type="VEuPathDB" id="FungiDB:FOIG_10950"/>
<reference evidence="1 2" key="1">
    <citation type="journal article" date="2018" name="Sci. Rep.">
        <title>Characterisation of pathogen-specific regions and novel effector candidates in Fusarium oxysporum f. sp. cepae.</title>
        <authorList>
            <person name="Armitage A.D."/>
            <person name="Taylor A."/>
            <person name="Sobczyk M.K."/>
            <person name="Baxter L."/>
            <person name="Greenfield B.P."/>
            <person name="Bates H.J."/>
            <person name="Wilson F."/>
            <person name="Jackson A.C."/>
            <person name="Ott S."/>
            <person name="Harrison R.J."/>
            <person name="Clarkson J.P."/>
        </authorList>
    </citation>
    <scope>NUCLEOTIDE SEQUENCE [LARGE SCALE GENOMIC DNA]</scope>
    <source>
        <strain evidence="1 2">Fo_A13</strain>
    </source>
</reference>
<dbReference type="VEuPathDB" id="FungiDB:FOC1_g10016523"/>
<gene>
    <name evidence="1" type="ORF">BFJ69_g8980</name>
</gene>
<dbReference type="EMBL" id="MRCX01000079">
    <property type="protein sequence ID" value="RKK73813.1"/>
    <property type="molecule type" value="Genomic_DNA"/>
</dbReference>